<keyword evidence="3" id="KW-1185">Reference proteome</keyword>
<dbReference type="InterPro" id="IPR001509">
    <property type="entry name" value="Epimerase_deHydtase"/>
</dbReference>
<feature type="domain" description="NAD-dependent epimerase/dehydratase" evidence="1">
    <location>
        <begin position="3"/>
        <end position="226"/>
    </location>
</feature>
<dbReference type="SUPFAM" id="SSF51735">
    <property type="entry name" value="NAD(P)-binding Rossmann-fold domains"/>
    <property type="match status" value="1"/>
</dbReference>
<evidence type="ECO:0000313" key="3">
    <source>
        <dbReference type="Proteomes" id="UP000244248"/>
    </source>
</evidence>
<proteinExistence type="predicted"/>
<evidence type="ECO:0000259" key="1">
    <source>
        <dbReference type="Pfam" id="PF01370"/>
    </source>
</evidence>
<evidence type="ECO:0000313" key="2">
    <source>
        <dbReference type="EMBL" id="PTU31730.1"/>
    </source>
</evidence>
<dbReference type="OrthoDB" id="9801785at2"/>
<gene>
    <name evidence="2" type="ORF">CJD38_10530</name>
</gene>
<dbReference type="GO" id="GO:0005737">
    <property type="term" value="C:cytoplasm"/>
    <property type="evidence" value="ECO:0007669"/>
    <property type="project" value="TreeGrafter"/>
</dbReference>
<reference evidence="2 3" key="1">
    <citation type="submission" date="2018-04" db="EMBL/GenBank/DDBJ databases">
        <title>Novel species isolated from glacier.</title>
        <authorList>
            <person name="Liu Q."/>
            <person name="Xin Y.-H."/>
        </authorList>
    </citation>
    <scope>NUCLEOTIDE SEQUENCE [LARGE SCALE GENOMIC DNA]</scope>
    <source>
        <strain evidence="2 3">GT1R17</strain>
    </source>
</reference>
<organism evidence="2 3">
    <name type="scientific">Stenotrophobium rhamnosiphilum</name>
    <dbReference type="NCBI Taxonomy" id="2029166"/>
    <lineage>
        <taxon>Bacteria</taxon>
        <taxon>Pseudomonadati</taxon>
        <taxon>Pseudomonadota</taxon>
        <taxon>Gammaproteobacteria</taxon>
        <taxon>Nevskiales</taxon>
        <taxon>Nevskiaceae</taxon>
        <taxon>Stenotrophobium</taxon>
    </lineage>
</organism>
<dbReference type="GO" id="GO:0004029">
    <property type="term" value="F:aldehyde dehydrogenase (NAD+) activity"/>
    <property type="evidence" value="ECO:0007669"/>
    <property type="project" value="TreeGrafter"/>
</dbReference>
<sequence>MRIAIIGATGMIGHHTARAAVDRGHELVVVHRASSNLNQLADLKFTSAVADLDDRASLTRALVNVDAVINCAGYYPTAPLPWRDEVKTATMQMDHFYAACAQHKLHKIVYLGAAIALPKNPNGEPGDETLEYVGEPANKNPYLQVKVAMDAQARAKAREGLPVVIGIPSMTLGEYDYGPTTGRLIVELANQRLPGYVRGNRNVIYAGDAGLGLIRVCEDGRAGERYLLTGENHSMDALVQKITRIAGVPMPRPIPLGGALFVSRLQALRYRWLKGPLPKVDATGIAVMSAGQFLSGAKAQIELGFNASVTTDEAVERALHWFRAQGYVSGAR</sequence>
<dbReference type="Gene3D" id="3.40.50.720">
    <property type="entry name" value="NAD(P)-binding Rossmann-like Domain"/>
    <property type="match status" value="1"/>
</dbReference>
<comment type="caution">
    <text evidence="2">The sequence shown here is derived from an EMBL/GenBank/DDBJ whole genome shotgun (WGS) entry which is preliminary data.</text>
</comment>
<name>A0A2T5MGP3_9GAMM</name>
<dbReference type="PANTHER" id="PTHR48079:SF6">
    <property type="entry name" value="NAD(P)-BINDING DOMAIN-CONTAINING PROTEIN-RELATED"/>
    <property type="match status" value="1"/>
</dbReference>
<dbReference type="AlphaFoldDB" id="A0A2T5MGP3"/>
<dbReference type="Pfam" id="PF01370">
    <property type="entry name" value="Epimerase"/>
    <property type="match status" value="1"/>
</dbReference>
<accession>A0A2T5MGP3</accession>
<dbReference type="Proteomes" id="UP000244248">
    <property type="component" value="Unassembled WGS sequence"/>
</dbReference>
<dbReference type="PANTHER" id="PTHR48079">
    <property type="entry name" value="PROTEIN YEEZ"/>
    <property type="match status" value="1"/>
</dbReference>
<protein>
    <submittedName>
        <fullName evidence="2">Epimerase</fullName>
    </submittedName>
</protein>
<dbReference type="EMBL" id="QANS01000003">
    <property type="protein sequence ID" value="PTU31730.1"/>
    <property type="molecule type" value="Genomic_DNA"/>
</dbReference>
<dbReference type="RefSeq" id="WP_107940281.1">
    <property type="nucleotide sequence ID" value="NZ_QANS01000003.1"/>
</dbReference>
<dbReference type="InterPro" id="IPR036291">
    <property type="entry name" value="NAD(P)-bd_dom_sf"/>
</dbReference>
<dbReference type="InterPro" id="IPR051783">
    <property type="entry name" value="NAD(P)-dependent_oxidoreduct"/>
</dbReference>